<keyword evidence="8" id="KW-0812">Transmembrane</keyword>
<feature type="transmembrane region" description="Helical" evidence="8">
    <location>
        <begin position="1906"/>
        <end position="1927"/>
    </location>
</feature>
<organism evidence="10 11">
    <name type="scientific">Latimeria chalumnae</name>
    <name type="common">Coelacanth</name>
    <dbReference type="NCBI Taxonomy" id="7897"/>
    <lineage>
        <taxon>Eukaryota</taxon>
        <taxon>Metazoa</taxon>
        <taxon>Chordata</taxon>
        <taxon>Craniata</taxon>
        <taxon>Vertebrata</taxon>
        <taxon>Euteleostomi</taxon>
        <taxon>Coelacanthiformes</taxon>
        <taxon>Coelacanthidae</taxon>
        <taxon>Latimeria</taxon>
    </lineage>
</organism>
<keyword evidence="9" id="KW-0732">Signal</keyword>
<keyword evidence="8" id="KW-0472">Membrane</keyword>
<reference evidence="10" key="2">
    <citation type="submission" date="2025-08" db="UniProtKB">
        <authorList>
            <consortium name="Ensembl"/>
        </authorList>
    </citation>
    <scope>IDENTIFICATION</scope>
</reference>
<dbReference type="Proteomes" id="UP000008672">
    <property type="component" value="Unassembled WGS sequence"/>
</dbReference>
<dbReference type="InterPro" id="IPR018120">
    <property type="entry name" value="Glyco_hydro_1_AS"/>
</dbReference>
<dbReference type="HOGENOM" id="CLU_001859_5_3_1"/>
<reference evidence="11" key="1">
    <citation type="submission" date="2011-08" db="EMBL/GenBank/DDBJ databases">
        <title>The draft genome of Latimeria chalumnae.</title>
        <authorList>
            <person name="Di Palma F."/>
            <person name="Alfoldi J."/>
            <person name="Johnson J."/>
            <person name="Berlin A."/>
            <person name="Gnerre S."/>
            <person name="Jaffe D."/>
            <person name="MacCallum I."/>
            <person name="Young S."/>
            <person name="Walker B.J."/>
            <person name="Lander E."/>
            <person name="Lindblad-Toh K."/>
        </authorList>
    </citation>
    <scope>NUCLEOTIDE SEQUENCE [LARGE SCALE GENOMIC DNA]</scope>
    <source>
        <strain evidence="11">Wild caught</strain>
    </source>
</reference>
<dbReference type="GO" id="GO:0005975">
    <property type="term" value="P:carbohydrate metabolic process"/>
    <property type="evidence" value="ECO:0007669"/>
    <property type="project" value="InterPro"/>
</dbReference>
<dbReference type="OMA" id="AHWAEPK"/>
<gene>
    <name evidence="10" type="primary">LCT</name>
</gene>
<accession>H3AIM0</accession>
<dbReference type="EMBL" id="AFYH01169250">
    <property type="status" value="NOT_ANNOTATED_CDS"/>
    <property type="molecule type" value="Genomic_DNA"/>
</dbReference>
<dbReference type="SUPFAM" id="SSF51445">
    <property type="entry name" value="(Trans)glycosidases"/>
    <property type="match status" value="4"/>
</dbReference>
<dbReference type="FunFam" id="3.20.20.80:FF:000013">
    <property type="entry name" value="lactase-phlorizin hydrolase"/>
    <property type="match status" value="3"/>
</dbReference>
<dbReference type="eggNOG" id="KOG0626">
    <property type="taxonomic scope" value="Eukaryota"/>
</dbReference>
<keyword evidence="3 7" id="KW-0378">Hydrolase</keyword>
<dbReference type="Pfam" id="PF00232">
    <property type="entry name" value="Glyco_hydro_1"/>
    <property type="match status" value="4"/>
</dbReference>
<evidence type="ECO:0000313" key="10">
    <source>
        <dbReference type="Ensembl" id="ENSLACP00000009491.1"/>
    </source>
</evidence>
<evidence type="ECO:0000256" key="7">
    <source>
        <dbReference type="RuleBase" id="RU004468"/>
    </source>
</evidence>
<dbReference type="PROSITE" id="PS00653">
    <property type="entry name" value="GLYCOSYL_HYDROL_F1_2"/>
    <property type="match status" value="2"/>
</dbReference>
<evidence type="ECO:0000256" key="8">
    <source>
        <dbReference type="SAM" id="Phobius"/>
    </source>
</evidence>
<dbReference type="PANTHER" id="PTHR10353:SF38">
    <property type="entry name" value="LACTASE_PHLORIZIN HYDROLASE"/>
    <property type="match status" value="1"/>
</dbReference>
<dbReference type="EMBL" id="AFYH01169251">
    <property type="status" value="NOT_ANNOTATED_CDS"/>
    <property type="molecule type" value="Genomic_DNA"/>
</dbReference>
<dbReference type="GO" id="GO:0008422">
    <property type="term" value="F:beta-glucosidase activity"/>
    <property type="evidence" value="ECO:0007669"/>
    <property type="project" value="TreeGrafter"/>
</dbReference>
<dbReference type="InterPro" id="IPR001360">
    <property type="entry name" value="Glyco_hydro_1"/>
</dbReference>
<dbReference type="InParanoid" id="H3AIM0"/>
<keyword evidence="8" id="KW-1133">Transmembrane helix</keyword>
<evidence type="ECO:0000256" key="5">
    <source>
        <dbReference type="ARBA" id="ARBA00023295"/>
    </source>
</evidence>
<dbReference type="InterPro" id="IPR017853">
    <property type="entry name" value="GH"/>
</dbReference>
<dbReference type="FunCoup" id="H3AIM0">
    <property type="interactions" value="60"/>
</dbReference>
<dbReference type="InterPro" id="IPR033132">
    <property type="entry name" value="GH_1_N_CS"/>
</dbReference>
<dbReference type="GeneTree" id="ENSGT00940000155324"/>
<dbReference type="PANTHER" id="PTHR10353">
    <property type="entry name" value="GLYCOSYL HYDROLASE"/>
    <property type="match status" value="1"/>
</dbReference>
<dbReference type="EMBL" id="AFYH01169246">
    <property type="status" value="NOT_ANNOTATED_CDS"/>
    <property type="molecule type" value="Genomic_DNA"/>
</dbReference>
<keyword evidence="11" id="KW-1185">Reference proteome</keyword>
<proteinExistence type="inferred from homology"/>
<feature type="chain" id="PRO_5003580360" evidence="9">
    <location>
        <begin position="19"/>
        <end position="1949"/>
    </location>
</feature>
<comment type="subunit">
    <text evidence="2">Homodimer.</text>
</comment>
<evidence type="ECO:0000256" key="2">
    <source>
        <dbReference type="ARBA" id="ARBA00011738"/>
    </source>
</evidence>
<keyword evidence="4" id="KW-0325">Glycoprotein</keyword>
<dbReference type="STRING" id="7897.ENSLACP00000009491"/>
<evidence type="ECO:0000256" key="9">
    <source>
        <dbReference type="SAM" id="SignalP"/>
    </source>
</evidence>
<sequence length="1949" mass="221853">MELSSTLVIALLFVPCFGTDWQFAYNFALISGPLTNDLINGLEGTEKGMNNDGFSTFTAVSALEARICQEPFPVYLKDYFSDLHVRGVTHYKVILPWRTILLNGTSNNPDKSKIECYRSLLNELSTAKLKPVVILHQGALPAVLISGYRGWNQRFLASLFADYAEFVFRALGDMADTWITFSDPTETISATLTENPKESFSMALKTIVSAHKKVYKIFHNGFASNGGKLSIALGIDDVIKESTFSRELEEVSKGFVDFIAVNVQYDCETQADMREKLGRIRNHNVNLKILVFSLKLQACEFMTSNPFQPLVVILQAINIDGVLTLGSDISEPLSRVPAGNQKVVCFQETSHSVNSKYQRISKTSPLSYQTVWEKFANQSDSERDSFLYGTFPNDFLWGTATASFKIEGGWKEYGKGESIWDTFGHNGHAYNNLTADVSCDSYNKIDYDIYLMRGLQSNIYKFSISWSRIFPTGYRNSLNKKGVDYYNKLINRLLGSNIQPMVTLFHWDLPQALQDLGAWQNETIIDTFVEFADFCFATFGDRVKTWITFNEPWVVSYAGYGTGQHAPKITDPGVASYKVAHSILKAHAKAWHVYNDKYRSQQHGQVGIALNSDWVEPKSHNNTEDIKAAERYIQFMLGWFAHPIFVNGDYPEILKTQIENKNLECGKVIGQLPAFTEEEKLYIKGTADFFGVSHYTSRIVSATTNKICTSEYNNIGDFTQHVHPSWPRALSSWIYVVPWGFRRLLNFIAQEYTGNKIPIYITGNGVPTEYAGDVINDTIRINYFNTYINEALKANKVDRVDIKSFILWSLLDNFEGPQGYNQRFGLHYVNFENPNRPRTPKESAYFYSKLIEQNGFRNDASKDVIQLQESHLDLLRLPELPASEVPSEAKIVWEKFSKQSDSDKNLFFYGTFPDDFAWGVSTSAYQIEGGWNADGKGPSIWDNFTHSPNNVLNNENGDIACDSYNKIDEDLYMLRALKVKSYRFSLSWSRIFPNGTKESANPKGVVYYNRLINGLLKSNIIPMVTLHHWDLPQALQDAGGWDNNQLVDLFNEFADFCFQSFGDRVKFWMTFNQPYSIAWEGYGLGIHPPKVKDPGLAPYRIAHTLIKAHAAVYHTYDQKYRPSQKGLISLSLNANWAEPKNPDEPTDVAAADRYLQFMLGWFAHPIFKNGDYPDVMKGHIASKSELQGLSSSRLPHFTDTEKAYIQGTADAFCINAYTTKIIRHKISRLKPYSYEDDRDLSEEVDVTWPTSAMKELRPVAWGLRRLLNWIKEEYNNPPTYITENGVASSSDSSVDDIDRIFYYKTYIDEALKAYKLDGVNLKGFIAWSLMDCFEWTDGYNLRFGLHHVDFISASRQRTPKRSAHYYAELIMNNGIPLQKEDEFLYGEFPKGFAWSVATAAYQIEGGWRADGKGLSIWDTYTHTPFKIGNGQTGDIACDSYNKIEEDVAMLKNLMVTHYRFSLSWPRILPDGTTRYINEAGLNYYNHLIDALLAANIKPQVTLYHWDLPQALQDVGGWENETIVERFKEYADVIFNRLGDRVKFWITVNEPYNVANIGHGYGVAAPGISTRPGTAPYIVGHNLIKAHAEAWHLYNDTYRAKQGGLISITINSDWAEPRNPYKQEDIDSARRFMQFYGGWFAHPIFKTGDYNEVMKNRILERSLANGLLKSRLPEFTETEKQRIKGTYDYFGFNHYTTVMTFNFNYGKLQSYDADRNSMSRGVGAVTDRSWLNSGSSWLKVTPFGFRRILNWIKEEYNNPPIYITENGISERGEPDLKDTWRINYLKSYINEALKAVKLDGVDLRGYTAWTLMDNFEWAMGFSERFGLYYTNLSDTSIPRIPKESTKFYSTVIQCNGFPDTSMGPPACLQPSTTTAKPTSTTASAKPDNDDGKVSFLGLLLSTSNAEVALYILFALLILFTLGIVFISFTAKKLQKRLKASKLRLNSVKLE</sequence>
<dbReference type="PRINTS" id="PR00131">
    <property type="entry name" value="GLHYDRLASE1"/>
</dbReference>
<feature type="signal peptide" evidence="9">
    <location>
        <begin position="1"/>
        <end position="18"/>
    </location>
</feature>
<dbReference type="Gene3D" id="3.20.20.80">
    <property type="entry name" value="Glycosidases"/>
    <property type="match status" value="4"/>
</dbReference>
<comment type="similarity">
    <text evidence="1">Belongs to the glycosyl hydrolase 1 family.</text>
</comment>
<feature type="active site" description="Nucleophile" evidence="6">
    <location>
        <position position="1764"/>
    </location>
</feature>
<dbReference type="EMBL" id="AFYH01169248">
    <property type="status" value="NOT_ANNOTATED_CDS"/>
    <property type="molecule type" value="Genomic_DNA"/>
</dbReference>
<keyword evidence="5 7" id="KW-0326">Glycosidase</keyword>
<name>H3AIM0_LATCH</name>
<dbReference type="EMBL" id="AFYH01169247">
    <property type="status" value="NOT_ANNOTATED_CDS"/>
    <property type="molecule type" value="Genomic_DNA"/>
</dbReference>
<evidence type="ECO:0000256" key="6">
    <source>
        <dbReference type="PROSITE-ProRule" id="PRU10055"/>
    </source>
</evidence>
<dbReference type="EMBL" id="AFYH01169249">
    <property type="status" value="NOT_ANNOTATED_CDS"/>
    <property type="molecule type" value="Genomic_DNA"/>
</dbReference>
<dbReference type="Ensembl" id="ENSLACT00000009563.1">
    <property type="protein sequence ID" value="ENSLACP00000009491.1"/>
    <property type="gene ID" value="ENSLACG00000008371.1"/>
</dbReference>
<evidence type="ECO:0000313" key="11">
    <source>
        <dbReference type="Proteomes" id="UP000008672"/>
    </source>
</evidence>
<evidence type="ECO:0000256" key="3">
    <source>
        <dbReference type="ARBA" id="ARBA00022801"/>
    </source>
</evidence>
<evidence type="ECO:0000256" key="1">
    <source>
        <dbReference type="ARBA" id="ARBA00010838"/>
    </source>
</evidence>
<dbReference type="PROSITE" id="PS00572">
    <property type="entry name" value="GLYCOSYL_HYDROL_F1_1"/>
    <property type="match status" value="2"/>
</dbReference>
<feature type="active site" description="Nucleophile" evidence="6">
    <location>
        <position position="1283"/>
    </location>
</feature>
<evidence type="ECO:0000256" key="4">
    <source>
        <dbReference type="ARBA" id="ARBA00023180"/>
    </source>
</evidence>
<reference evidence="10" key="3">
    <citation type="submission" date="2025-09" db="UniProtKB">
        <authorList>
            <consortium name="Ensembl"/>
        </authorList>
    </citation>
    <scope>IDENTIFICATION</scope>
</reference>
<protein>
    <submittedName>
        <fullName evidence="10">Lactase</fullName>
    </submittedName>
</protein>